<dbReference type="SUPFAM" id="SSF53098">
    <property type="entry name" value="Ribonuclease H-like"/>
    <property type="match status" value="1"/>
</dbReference>
<reference evidence="2 3" key="1">
    <citation type="journal article" date="2021" name="Elife">
        <title>Chloroplast acquisition without the gene transfer in kleptoplastic sea slugs, Plakobranchus ocellatus.</title>
        <authorList>
            <person name="Maeda T."/>
            <person name="Takahashi S."/>
            <person name="Yoshida T."/>
            <person name="Shimamura S."/>
            <person name="Takaki Y."/>
            <person name="Nagai Y."/>
            <person name="Toyoda A."/>
            <person name="Suzuki Y."/>
            <person name="Arimoto A."/>
            <person name="Ishii H."/>
            <person name="Satoh N."/>
            <person name="Nishiyama T."/>
            <person name="Hasebe M."/>
            <person name="Maruyama T."/>
            <person name="Minagawa J."/>
            <person name="Obokata J."/>
            <person name="Shigenobu S."/>
        </authorList>
    </citation>
    <scope>NUCLEOTIDE SEQUENCE [LARGE SCALE GENOMIC DNA]</scope>
</reference>
<name>A0AAV4JHL5_9GAST</name>
<dbReference type="GO" id="GO:0004523">
    <property type="term" value="F:RNA-DNA hybrid ribonuclease activity"/>
    <property type="evidence" value="ECO:0007669"/>
    <property type="project" value="InterPro"/>
</dbReference>
<comment type="caution">
    <text evidence="2">The sequence shown here is derived from an EMBL/GenBank/DDBJ whole genome shotgun (WGS) entry which is preliminary data.</text>
</comment>
<organism evidence="2 3">
    <name type="scientific">Elysia marginata</name>
    <dbReference type="NCBI Taxonomy" id="1093978"/>
    <lineage>
        <taxon>Eukaryota</taxon>
        <taxon>Metazoa</taxon>
        <taxon>Spiralia</taxon>
        <taxon>Lophotrochozoa</taxon>
        <taxon>Mollusca</taxon>
        <taxon>Gastropoda</taxon>
        <taxon>Heterobranchia</taxon>
        <taxon>Euthyneura</taxon>
        <taxon>Panpulmonata</taxon>
        <taxon>Sacoglossa</taxon>
        <taxon>Placobranchoidea</taxon>
        <taxon>Plakobranchidae</taxon>
        <taxon>Elysia</taxon>
    </lineage>
</organism>
<dbReference type="InterPro" id="IPR012337">
    <property type="entry name" value="RNaseH-like_sf"/>
</dbReference>
<accession>A0AAV4JHL5</accession>
<evidence type="ECO:0000313" key="2">
    <source>
        <dbReference type="EMBL" id="GFS20962.1"/>
    </source>
</evidence>
<dbReference type="InterPro" id="IPR002156">
    <property type="entry name" value="RNaseH_domain"/>
</dbReference>
<dbReference type="GO" id="GO:0003676">
    <property type="term" value="F:nucleic acid binding"/>
    <property type="evidence" value="ECO:0007669"/>
    <property type="project" value="InterPro"/>
</dbReference>
<dbReference type="Gene3D" id="3.30.420.10">
    <property type="entry name" value="Ribonuclease H-like superfamily/Ribonuclease H"/>
    <property type="match status" value="1"/>
</dbReference>
<dbReference type="Proteomes" id="UP000762676">
    <property type="component" value="Unassembled WGS sequence"/>
</dbReference>
<dbReference type="InterPro" id="IPR036397">
    <property type="entry name" value="RNaseH_sf"/>
</dbReference>
<sequence>MKLSLCRLGAYVVTDVRHADSHLYGPKSGVFAQLKKEEPGLCIVLQLSVFSFKKLFSNSRLKSHADLKVVPCRASVPVRYPRTPRERATQYRSLQFFGAVSVLQALQSSTKAELDDLASALTSLCKSHKVTLQWTPAHCNIHHGNDMVDELPQEGATKMQEDKLITF</sequence>
<proteinExistence type="predicted"/>
<keyword evidence="3" id="KW-1185">Reference proteome</keyword>
<dbReference type="Pfam" id="PF00075">
    <property type="entry name" value="RNase_H"/>
    <property type="match status" value="1"/>
</dbReference>
<evidence type="ECO:0000259" key="1">
    <source>
        <dbReference type="Pfam" id="PF00075"/>
    </source>
</evidence>
<dbReference type="AlphaFoldDB" id="A0AAV4JHL5"/>
<gene>
    <name evidence="2" type="ORF">ElyMa_003326300</name>
</gene>
<feature type="domain" description="RNase H type-1" evidence="1">
    <location>
        <begin position="112"/>
        <end position="156"/>
    </location>
</feature>
<dbReference type="EMBL" id="BMAT01006851">
    <property type="protein sequence ID" value="GFS20962.1"/>
    <property type="molecule type" value="Genomic_DNA"/>
</dbReference>
<protein>
    <recommendedName>
        <fullName evidence="1">RNase H type-1 domain-containing protein</fullName>
    </recommendedName>
</protein>
<evidence type="ECO:0000313" key="3">
    <source>
        <dbReference type="Proteomes" id="UP000762676"/>
    </source>
</evidence>